<proteinExistence type="predicted"/>
<protein>
    <submittedName>
        <fullName evidence="1">27739_t:CDS:1</fullName>
    </submittedName>
</protein>
<dbReference type="EMBL" id="CAJVQB010021948">
    <property type="protein sequence ID" value="CAG8798366.1"/>
    <property type="molecule type" value="Genomic_DNA"/>
</dbReference>
<keyword evidence="2" id="KW-1185">Reference proteome</keyword>
<organism evidence="1 2">
    <name type="scientific">Gigaspora margarita</name>
    <dbReference type="NCBI Taxonomy" id="4874"/>
    <lineage>
        <taxon>Eukaryota</taxon>
        <taxon>Fungi</taxon>
        <taxon>Fungi incertae sedis</taxon>
        <taxon>Mucoromycota</taxon>
        <taxon>Glomeromycotina</taxon>
        <taxon>Glomeromycetes</taxon>
        <taxon>Diversisporales</taxon>
        <taxon>Gigasporaceae</taxon>
        <taxon>Gigaspora</taxon>
    </lineage>
</organism>
<evidence type="ECO:0000313" key="2">
    <source>
        <dbReference type="Proteomes" id="UP000789901"/>
    </source>
</evidence>
<feature type="non-terminal residue" evidence="1">
    <location>
        <position position="1"/>
    </location>
</feature>
<comment type="caution">
    <text evidence="1">The sequence shown here is derived from an EMBL/GenBank/DDBJ whole genome shotgun (WGS) entry which is preliminary data.</text>
</comment>
<reference evidence="1 2" key="1">
    <citation type="submission" date="2021-06" db="EMBL/GenBank/DDBJ databases">
        <authorList>
            <person name="Kallberg Y."/>
            <person name="Tangrot J."/>
            <person name="Rosling A."/>
        </authorList>
    </citation>
    <scope>NUCLEOTIDE SEQUENCE [LARGE SCALE GENOMIC DNA]</scope>
    <source>
        <strain evidence="1 2">120-4 pot B 10/14</strain>
    </source>
</reference>
<evidence type="ECO:0000313" key="1">
    <source>
        <dbReference type="EMBL" id="CAG8798366.1"/>
    </source>
</evidence>
<dbReference type="Proteomes" id="UP000789901">
    <property type="component" value="Unassembled WGS sequence"/>
</dbReference>
<name>A0ABN7VTC7_GIGMA</name>
<gene>
    <name evidence="1" type="ORF">GMARGA_LOCUS22584</name>
</gene>
<accession>A0ABN7VTC7</accession>
<sequence>VEKSIKSSRPNTLSTDSYKLHLTSICTVDTSLTLIQSAFTHYNIYKQANDLALANSDSHIHLLLQVLDRIKNKQWSEAKVLWAKSLSLYAKLVKDSQINLFGRLSEQFFEQFVQDSLDQNLIVVKKFKTINGEKPKNISMGAFRFDKYTSVETEKTKYLYICLDKATSTRQIDQWLSLILAINITGINIIEEERYLENKDLPEKIIFPPNDIYIKQRYRLTDISFCNGSHHIADVHFENIKNSGWYQYDRMGKTYRARAMYIGNVCPLYRDSFAIDFVIYAKI</sequence>